<dbReference type="PIRSF" id="PIRSF004486">
    <property type="entry name" value="MraW"/>
    <property type="match status" value="1"/>
</dbReference>
<dbReference type="HAMAP" id="MF_01007">
    <property type="entry name" value="16SrRNA_methyltr_H"/>
    <property type="match status" value="1"/>
</dbReference>
<dbReference type="OrthoDB" id="9806637at2"/>
<sequence>MKAPHIPVLLNEVNESFKNLHTGYFLDCTLGFGGHSESILKNHPDIKLIACDQDEEALEFSKKRLEKFKNRTQFISSNFSQIFDKIPYKDLKGILADIGVSSYQLDNNERGFNLNSDFLDMRMNQKIKISAFDIVNSYTFDQLSSVLKKYGELNDAHLIAQKICQARIKNPIKSAKELKTIIGTAKQKNRKISKATLVFQAIRIEVNRELDVLDFFLKKLEKIKLKDCILAIICFHSLEDRMVKNYFKKWAKSCICDEKVLRCECGNNNALGEILSKKAIIPGKTEIIKNPRSSCAKMRLFHFKNMEKNNVRR</sequence>
<reference evidence="8 9" key="1">
    <citation type="submission" date="2018-05" db="EMBL/GenBank/DDBJ databases">
        <title>Novel Campyloabacter and Helicobacter Species and Strains.</title>
        <authorList>
            <person name="Mannion A.J."/>
            <person name="Shen Z."/>
            <person name="Fox J.G."/>
        </authorList>
    </citation>
    <scope>NUCLEOTIDE SEQUENCE [LARGE SCALE GENOMIC DNA]</scope>
    <source>
        <strain evidence="9">MIT17-664</strain>
    </source>
</reference>
<gene>
    <name evidence="7" type="primary">rsmH</name>
    <name evidence="8" type="ORF">CQA69_00040</name>
</gene>
<comment type="caution">
    <text evidence="8">The sequence shown here is derived from an EMBL/GenBank/DDBJ whole genome shotgun (WGS) entry which is preliminary data.</text>
</comment>
<comment type="function">
    <text evidence="7">Specifically methylates the N4 position of cytidine in position 1402 (C1402) of 16S rRNA.</text>
</comment>
<dbReference type="NCBIfam" id="TIGR00006">
    <property type="entry name" value="16S rRNA (cytosine(1402)-N(4))-methyltransferase RsmH"/>
    <property type="match status" value="1"/>
</dbReference>
<feature type="binding site" evidence="7">
    <location>
        <position position="97"/>
    </location>
    <ligand>
        <name>S-adenosyl-L-methionine</name>
        <dbReference type="ChEBI" id="CHEBI:59789"/>
    </ligand>
</feature>
<dbReference type="Pfam" id="PF01795">
    <property type="entry name" value="Methyltransf_5"/>
    <property type="match status" value="1"/>
</dbReference>
<dbReference type="SUPFAM" id="SSF81799">
    <property type="entry name" value="Putative methyltransferase TM0872, insert domain"/>
    <property type="match status" value="1"/>
</dbReference>
<evidence type="ECO:0000256" key="3">
    <source>
        <dbReference type="ARBA" id="ARBA00022552"/>
    </source>
</evidence>
<feature type="binding site" evidence="7">
    <location>
        <position position="52"/>
    </location>
    <ligand>
        <name>S-adenosyl-L-methionine</name>
        <dbReference type="ChEBI" id="CHEBI:59789"/>
    </ligand>
</feature>
<dbReference type="GO" id="GO:0071424">
    <property type="term" value="F:rRNA (cytosine-N4-)-methyltransferase activity"/>
    <property type="evidence" value="ECO:0007669"/>
    <property type="project" value="UniProtKB-UniRule"/>
</dbReference>
<dbReference type="RefSeq" id="WP_137619801.1">
    <property type="nucleotide sequence ID" value="NZ_NXLZ01000001.1"/>
</dbReference>
<dbReference type="Gene3D" id="1.10.150.170">
    <property type="entry name" value="Putative methyltransferase TM0872, insert domain"/>
    <property type="match status" value="1"/>
</dbReference>
<keyword evidence="2 7" id="KW-0963">Cytoplasm</keyword>
<keyword evidence="5 7" id="KW-0808">Transferase</keyword>
<evidence type="ECO:0000256" key="6">
    <source>
        <dbReference type="ARBA" id="ARBA00022691"/>
    </source>
</evidence>
<protein>
    <recommendedName>
        <fullName evidence="7">Ribosomal RNA small subunit methyltransferase H</fullName>
        <ecNumber evidence="7">2.1.1.199</ecNumber>
    </recommendedName>
    <alternativeName>
        <fullName evidence="7">16S rRNA m(4)C1402 methyltransferase</fullName>
    </alternativeName>
    <alternativeName>
        <fullName evidence="7">rRNA (cytosine-N(4)-)-methyltransferase RsmH</fullName>
    </alternativeName>
</protein>
<evidence type="ECO:0000313" key="8">
    <source>
        <dbReference type="EMBL" id="TKX31945.1"/>
    </source>
</evidence>
<name>A0A4U7BNX8_9BACT</name>
<evidence type="ECO:0000313" key="9">
    <source>
        <dbReference type="Proteomes" id="UP000308838"/>
    </source>
</evidence>
<comment type="catalytic activity">
    <reaction evidence="7">
        <text>cytidine(1402) in 16S rRNA + S-adenosyl-L-methionine = N(4)-methylcytidine(1402) in 16S rRNA + S-adenosyl-L-homocysteine + H(+)</text>
        <dbReference type="Rhea" id="RHEA:42928"/>
        <dbReference type="Rhea" id="RHEA-COMP:10286"/>
        <dbReference type="Rhea" id="RHEA-COMP:10287"/>
        <dbReference type="ChEBI" id="CHEBI:15378"/>
        <dbReference type="ChEBI" id="CHEBI:57856"/>
        <dbReference type="ChEBI" id="CHEBI:59789"/>
        <dbReference type="ChEBI" id="CHEBI:74506"/>
        <dbReference type="ChEBI" id="CHEBI:82748"/>
        <dbReference type="EC" id="2.1.1.199"/>
    </reaction>
</comment>
<dbReference type="EMBL" id="NXLZ01000001">
    <property type="protein sequence ID" value="TKX31945.1"/>
    <property type="molecule type" value="Genomic_DNA"/>
</dbReference>
<keyword evidence="3 7" id="KW-0698">rRNA processing</keyword>
<dbReference type="GO" id="GO:0070475">
    <property type="term" value="P:rRNA base methylation"/>
    <property type="evidence" value="ECO:0007669"/>
    <property type="project" value="UniProtKB-UniRule"/>
</dbReference>
<dbReference type="InterPro" id="IPR002903">
    <property type="entry name" value="RsmH"/>
</dbReference>
<feature type="binding site" evidence="7">
    <location>
        <position position="104"/>
    </location>
    <ligand>
        <name>S-adenosyl-L-methionine</name>
        <dbReference type="ChEBI" id="CHEBI:59789"/>
    </ligand>
</feature>
<dbReference type="PANTHER" id="PTHR11265:SF0">
    <property type="entry name" value="12S RRNA N4-METHYLCYTIDINE METHYLTRANSFERASE"/>
    <property type="match status" value="1"/>
</dbReference>
<evidence type="ECO:0000256" key="2">
    <source>
        <dbReference type="ARBA" id="ARBA00022490"/>
    </source>
</evidence>
<dbReference type="SUPFAM" id="SSF53335">
    <property type="entry name" value="S-adenosyl-L-methionine-dependent methyltransferases"/>
    <property type="match status" value="1"/>
</dbReference>
<dbReference type="PANTHER" id="PTHR11265">
    <property type="entry name" value="S-ADENOSYL-METHYLTRANSFERASE MRAW"/>
    <property type="match status" value="1"/>
</dbReference>
<accession>A0A4U7BNX8</accession>
<dbReference type="EC" id="2.1.1.199" evidence="7"/>
<proteinExistence type="inferred from homology"/>
<comment type="similarity">
    <text evidence="1 7">Belongs to the methyltransferase superfamily. RsmH family.</text>
</comment>
<feature type="binding site" evidence="7">
    <location>
        <position position="79"/>
    </location>
    <ligand>
        <name>S-adenosyl-L-methionine</name>
        <dbReference type="ChEBI" id="CHEBI:59789"/>
    </ligand>
</feature>
<dbReference type="GO" id="GO:0005737">
    <property type="term" value="C:cytoplasm"/>
    <property type="evidence" value="ECO:0007669"/>
    <property type="project" value="UniProtKB-SubCell"/>
</dbReference>
<dbReference type="Proteomes" id="UP000308838">
    <property type="component" value="Unassembled WGS sequence"/>
</dbReference>
<organism evidence="8 9">
    <name type="scientific">Campylobacter estrildidarum</name>
    <dbReference type="NCBI Taxonomy" id="2510189"/>
    <lineage>
        <taxon>Bacteria</taxon>
        <taxon>Pseudomonadati</taxon>
        <taxon>Campylobacterota</taxon>
        <taxon>Epsilonproteobacteria</taxon>
        <taxon>Campylobacterales</taxon>
        <taxon>Campylobacteraceae</taxon>
        <taxon>Campylobacter</taxon>
    </lineage>
</organism>
<dbReference type="InterPro" id="IPR029063">
    <property type="entry name" value="SAM-dependent_MTases_sf"/>
</dbReference>
<keyword evidence="4 7" id="KW-0489">Methyltransferase</keyword>
<keyword evidence="9" id="KW-1185">Reference proteome</keyword>
<dbReference type="Gene3D" id="3.40.50.150">
    <property type="entry name" value="Vaccinia Virus protein VP39"/>
    <property type="match status" value="1"/>
</dbReference>
<keyword evidence="6 7" id="KW-0949">S-adenosyl-L-methionine</keyword>
<dbReference type="AlphaFoldDB" id="A0A4U7BNX8"/>
<dbReference type="InterPro" id="IPR023397">
    <property type="entry name" value="SAM-dep_MeTrfase_MraW_recog"/>
</dbReference>
<evidence type="ECO:0000256" key="1">
    <source>
        <dbReference type="ARBA" id="ARBA00010396"/>
    </source>
</evidence>
<evidence type="ECO:0000256" key="5">
    <source>
        <dbReference type="ARBA" id="ARBA00022679"/>
    </source>
</evidence>
<feature type="binding site" evidence="7">
    <location>
        <begin position="33"/>
        <end position="35"/>
    </location>
    <ligand>
        <name>S-adenosyl-L-methionine</name>
        <dbReference type="ChEBI" id="CHEBI:59789"/>
    </ligand>
</feature>
<comment type="subcellular location">
    <subcellularLocation>
        <location evidence="7">Cytoplasm</location>
    </subcellularLocation>
</comment>
<evidence type="ECO:0000256" key="4">
    <source>
        <dbReference type="ARBA" id="ARBA00022603"/>
    </source>
</evidence>
<evidence type="ECO:0000256" key="7">
    <source>
        <dbReference type="HAMAP-Rule" id="MF_01007"/>
    </source>
</evidence>